<name>A0A6J7ISD6_9ZZZZ</name>
<dbReference type="CDD" id="cd02440">
    <property type="entry name" value="AdoMet_MTases"/>
    <property type="match status" value="1"/>
</dbReference>
<organism evidence="2">
    <name type="scientific">freshwater metagenome</name>
    <dbReference type="NCBI Taxonomy" id="449393"/>
    <lineage>
        <taxon>unclassified sequences</taxon>
        <taxon>metagenomes</taxon>
        <taxon>ecological metagenomes</taxon>
    </lineage>
</organism>
<sequence length="232" mass="24178">MPLPEDPELRRIARFWDARAREDAQRYSVPGGARVAPATFDGSGEAVLRALESTLGLTTDGAGVALDLGCGAGRVTPALAARADQVVAVDVSQRMLDEAEARVGSSDAVRYVHADAGEIPQLPAAVVDVALVLGVLPHLPTAKLVAAVLHELGRVLAPGGVAAFDVRSGAPAPVLPGEDDLPEHVSGHPIWRGIALDLETLAALAHQAELVVERIEGSGTSRCLVLVRRDEL</sequence>
<dbReference type="Gene3D" id="3.40.50.150">
    <property type="entry name" value="Vaccinia Virus protein VP39"/>
    <property type="match status" value="1"/>
</dbReference>
<evidence type="ECO:0000259" key="1">
    <source>
        <dbReference type="Pfam" id="PF08241"/>
    </source>
</evidence>
<dbReference type="InterPro" id="IPR029063">
    <property type="entry name" value="SAM-dependent_MTases_sf"/>
</dbReference>
<dbReference type="EMBL" id="CAFBMK010000178">
    <property type="protein sequence ID" value="CAB4933097.1"/>
    <property type="molecule type" value="Genomic_DNA"/>
</dbReference>
<evidence type="ECO:0000313" key="2">
    <source>
        <dbReference type="EMBL" id="CAB4933097.1"/>
    </source>
</evidence>
<dbReference type="SUPFAM" id="SSF53335">
    <property type="entry name" value="S-adenosyl-L-methionine-dependent methyltransferases"/>
    <property type="match status" value="1"/>
</dbReference>
<dbReference type="GO" id="GO:0008757">
    <property type="term" value="F:S-adenosylmethionine-dependent methyltransferase activity"/>
    <property type="evidence" value="ECO:0007669"/>
    <property type="project" value="InterPro"/>
</dbReference>
<dbReference type="PANTHER" id="PTHR42912">
    <property type="entry name" value="METHYLTRANSFERASE"/>
    <property type="match status" value="1"/>
</dbReference>
<reference evidence="2" key="1">
    <citation type="submission" date="2020-05" db="EMBL/GenBank/DDBJ databases">
        <authorList>
            <person name="Chiriac C."/>
            <person name="Salcher M."/>
            <person name="Ghai R."/>
            <person name="Kavagutti S V."/>
        </authorList>
    </citation>
    <scope>NUCLEOTIDE SEQUENCE</scope>
</reference>
<feature type="domain" description="Methyltransferase type 11" evidence="1">
    <location>
        <begin position="66"/>
        <end position="164"/>
    </location>
</feature>
<dbReference type="Pfam" id="PF08241">
    <property type="entry name" value="Methyltransf_11"/>
    <property type="match status" value="1"/>
</dbReference>
<protein>
    <submittedName>
        <fullName evidence="2">Unannotated protein</fullName>
    </submittedName>
</protein>
<accession>A0A6J7ISD6</accession>
<gene>
    <name evidence="2" type="ORF">UFOPK3564_02490</name>
</gene>
<proteinExistence type="predicted"/>
<dbReference type="InterPro" id="IPR013216">
    <property type="entry name" value="Methyltransf_11"/>
</dbReference>
<dbReference type="InterPro" id="IPR050508">
    <property type="entry name" value="Methyltransf_Superfamily"/>
</dbReference>
<dbReference type="AlphaFoldDB" id="A0A6J7ISD6"/>